<dbReference type="Proteomes" id="UP001175271">
    <property type="component" value="Unassembled WGS sequence"/>
</dbReference>
<feature type="transmembrane region" description="Helical" evidence="1">
    <location>
        <begin position="482"/>
        <end position="503"/>
    </location>
</feature>
<reference evidence="2" key="1">
    <citation type="submission" date="2023-06" db="EMBL/GenBank/DDBJ databases">
        <title>Genomic analysis of the entomopathogenic nematode Steinernema hermaphroditum.</title>
        <authorList>
            <person name="Schwarz E.M."/>
            <person name="Heppert J.K."/>
            <person name="Baniya A."/>
            <person name="Schwartz H.T."/>
            <person name="Tan C.-H."/>
            <person name="Antoshechkin I."/>
            <person name="Sternberg P.W."/>
            <person name="Goodrich-Blair H."/>
            <person name="Dillman A.R."/>
        </authorList>
    </citation>
    <scope>NUCLEOTIDE SEQUENCE</scope>
    <source>
        <strain evidence="2">PS9179</strain>
        <tissue evidence="2">Whole animal</tissue>
    </source>
</reference>
<feature type="transmembrane region" description="Helical" evidence="1">
    <location>
        <begin position="556"/>
        <end position="575"/>
    </location>
</feature>
<evidence type="ECO:0000313" key="3">
    <source>
        <dbReference type="Proteomes" id="UP001175271"/>
    </source>
</evidence>
<feature type="transmembrane region" description="Helical" evidence="1">
    <location>
        <begin position="356"/>
        <end position="380"/>
    </location>
</feature>
<keyword evidence="1" id="KW-0472">Membrane</keyword>
<dbReference type="AlphaFoldDB" id="A0AA39HHK8"/>
<accession>A0AA39HHK8</accession>
<keyword evidence="1" id="KW-1133">Transmembrane helix</keyword>
<feature type="transmembrane region" description="Helical" evidence="1">
    <location>
        <begin position="148"/>
        <end position="172"/>
    </location>
</feature>
<feature type="transmembrane region" description="Helical" evidence="1">
    <location>
        <begin position="243"/>
        <end position="264"/>
    </location>
</feature>
<name>A0AA39HHK8_9BILA</name>
<proteinExistence type="predicted"/>
<sequence length="577" mass="66011">MSTSLLSIVEQLKKQIAEAYEATKFAASYLEEKAMKQAEEHDTAFNGDVEIAERNVRNVNALLFVILMGCKEFSNGAHRIIKNISLASMMQLVSYFAGGFMTMFDTNISYRFEKTFGALLLASWMLYQCLSVTLAVDRLIVFLAPIQGTAYTSISTAFLCCSWLIFLAYLILMNLPQFSFAYENRFTWYYADGKTIYLEDSEMFFDLGVIFVCFFIYLFIVFILIRTRNQSSSSAIRVQKRILIVAITSFLYESITVVLGFWGFELLPDTEIWLAITNIVWIAECGAFSFTTFLVNSSVFTEWPPLTVVCFRMNRVTYFTAGLIFIFSSSTLFVVNAVLLKILLKYKEYSTCTYRIIKNMCVSAMIQLSIFFIGGFMTLSESTFHPFFEKFCGAILSSTFLLYLALSVALALDRLMIFLSLIPKLRNGISAIFLAAAWTFCLAFFITELTPNYNFIYFSQYQFLGWYYAENHESLELGTFEFYYDLATLFVSLIIYFLIVLILFKSRKTTTSMSSWRAELRVLIIAVATFLYELILVVSGFFGIEYLPKTSFSPVLFSVLWIVDCGFFAVVTVLVNS</sequence>
<feature type="transmembrane region" description="Helical" evidence="1">
    <location>
        <begin position="523"/>
        <end position="544"/>
    </location>
</feature>
<evidence type="ECO:0000313" key="2">
    <source>
        <dbReference type="EMBL" id="KAK0405479.1"/>
    </source>
</evidence>
<feature type="transmembrane region" description="Helical" evidence="1">
    <location>
        <begin position="84"/>
        <end position="104"/>
    </location>
</feature>
<feature type="transmembrane region" description="Helical" evidence="1">
    <location>
        <begin position="400"/>
        <end position="422"/>
    </location>
</feature>
<dbReference type="EMBL" id="JAUCMV010000004">
    <property type="protein sequence ID" value="KAK0405479.1"/>
    <property type="molecule type" value="Genomic_DNA"/>
</dbReference>
<dbReference type="Gene3D" id="1.20.1070.10">
    <property type="entry name" value="Rhodopsin 7-helix transmembrane proteins"/>
    <property type="match status" value="2"/>
</dbReference>
<organism evidence="2 3">
    <name type="scientific">Steinernema hermaphroditum</name>
    <dbReference type="NCBI Taxonomy" id="289476"/>
    <lineage>
        <taxon>Eukaryota</taxon>
        <taxon>Metazoa</taxon>
        <taxon>Ecdysozoa</taxon>
        <taxon>Nematoda</taxon>
        <taxon>Chromadorea</taxon>
        <taxon>Rhabditida</taxon>
        <taxon>Tylenchina</taxon>
        <taxon>Panagrolaimomorpha</taxon>
        <taxon>Strongyloidoidea</taxon>
        <taxon>Steinernematidae</taxon>
        <taxon>Steinernema</taxon>
    </lineage>
</organism>
<dbReference type="SUPFAM" id="SSF81321">
    <property type="entry name" value="Family A G protein-coupled receptor-like"/>
    <property type="match status" value="2"/>
</dbReference>
<feature type="transmembrane region" description="Helical" evidence="1">
    <location>
        <begin position="116"/>
        <end position="136"/>
    </location>
</feature>
<feature type="transmembrane region" description="Helical" evidence="1">
    <location>
        <begin position="429"/>
        <end position="447"/>
    </location>
</feature>
<feature type="transmembrane region" description="Helical" evidence="1">
    <location>
        <begin position="203"/>
        <end position="223"/>
    </location>
</feature>
<protein>
    <submittedName>
        <fullName evidence="2">Uncharacterized protein</fullName>
    </submittedName>
</protein>
<gene>
    <name evidence="2" type="ORF">QR680_018016</name>
</gene>
<comment type="caution">
    <text evidence="2">The sequence shown here is derived from an EMBL/GenBank/DDBJ whole genome shotgun (WGS) entry which is preliminary data.</text>
</comment>
<evidence type="ECO:0000256" key="1">
    <source>
        <dbReference type="SAM" id="Phobius"/>
    </source>
</evidence>
<keyword evidence="1" id="KW-0812">Transmembrane</keyword>
<keyword evidence="3" id="KW-1185">Reference proteome</keyword>
<feature type="transmembrane region" description="Helical" evidence="1">
    <location>
        <begin position="318"/>
        <end position="344"/>
    </location>
</feature>